<feature type="compositionally biased region" description="Basic residues" evidence="1">
    <location>
        <begin position="203"/>
        <end position="212"/>
    </location>
</feature>
<organism evidence="2 3">
    <name type="scientific">Thalassiosira oceanica</name>
    <name type="common">Marine diatom</name>
    <dbReference type="NCBI Taxonomy" id="159749"/>
    <lineage>
        <taxon>Eukaryota</taxon>
        <taxon>Sar</taxon>
        <taxon>Stramenopiles</taxon>
        <taxon>Ochrophyta</taxon>
        <taxon>Bacillariophyta</taxon>
        <taxon>Coscinodiscophyceae</taxon>
        <taxon>Thalassiosirophycidae</taxon>
        <taxon>Thalassiosirales</taxon>
        <taxon>Thalassiosiraceae</taxon>
        <taxon>Thalassiosira</taxon>
    </lineage>
</organism>
<evidence type="ECO:0000313" key="3">
    <source>
        <dbReference type="Proteomes" id="UP000266841"/>
    </source>
</evidence>
<feature type="compositionally biased region" description="Basic and acidic residues" evidence="1">
    <location>
        <begin position="187"/>
        <end position="196"/>
    </location>
</feature>
<sequence>MAYLDKNFQGEEHARRLEQIMAGLKSGRDELIKMTKRVHEDIVLIREAGDPAWGLYQYDDMTLQKADRPADEQKWYNLLTRSNSDIEDLIHFWRQFCLNFPVVTDDLQRLSKVSEVDAMKVDEGAPLLKFKTDYPVLFDCMYSVFGTMLSNSRLCEQIHGMNRHALRSQLGEEQTDQQRIYSSGIDHQLKEERRNMNESSSRFKSKNKKAAKHSVNTSQIQRLSEQIIEMSRKFIREMSKVSAEAPSVS</sequence>
<accession>K0RXY4</accession>
<comment type="caution">
    <text evidence="2">The sequence shown here is derived from an EMBL/GenBank/DDBJ whole genome shotgun (WGS) entry which is preliminary data.</text>
</comment>
<proteinExistence type="predicted"/>
<feature type="non-terminal residue" evidence="2">
    <location>
        <position position="249"/>
    </location>
</feature>
<dbReference type="EMBL" id="AGNL01037291">
    <property type="protein sequence ID" value="EJK53676.1"/>
    <property type="molecule type" value="Genomic_DNA"/>
</dbReference>
<evidence type="ECO:0000313" key="2">
    <source>
        <dbReference type="EMBL" id="EJK53676.1"/>
    </source>
</evidence>
<dbReference type="Proteomes" id="UP000266841">
    <property type="component" value="Unassembled WGS sequence"/>
</dbReference>
<evidence type="ECO:0000256" key="1">
    <source>
        <dbReference type="SAM" id="MobiDB-lite"/>
    </source>
</evidence>
<dbReference type="AlphaFoldDB" id="K0RXY4"/>
<name>K0RXY4_THAOC</name>
<keyword evidence="3" id="KW-1185">Reference proteome</keyword>
<reference evidence="2 3" key="1">
    <citation type="journal article" date="2012" name="Genome Biol.">
        <title>Genome and low-iron response of an oceanic diatom adapted to chronic iron limitation.</title>
        <authorList>
            <person name="Lommer M."/>
            <person name="Specht M."/>
            <person name="Roy A.S."/>
            <person name="Kraemer L."/>
            <person name="Andreson R."/>
            <person name="Gutowska M.A."/>
            <person name="Wolf J."/>
            <person name="Bergner S.V."/>
            <person name="Schilhabel M.B."/>
            <person name="Klostermeier U.C."/>
            <person name="Beiko R.G."/>
            <person name="Rosenstiel P."/>
            <person name="Hippler M."/>
            <person name="Laroche J."/>
        </authorList>
    </citation>
    <scope>NUCLEOTIDE SEQUENCE [LARGE SCALE GENOMIC DNA]</scope>
    <source>
        <strain evidence="2 3">CCMP1005</strain>
    </source>
</reference>
<protein>
    <submittedName>
        <fullName evidence="2">Uncharacterized protein</fullName>
    </submittedName>
</protein>
<gene>
    <name evidence="2" type="ORF">THAOC_26834</name>
</gene>
<feature type="region of interest" description="Disordered" evidence="1">
    <location>
        <begin position="183"/>
        <end position="218"/>
    </location>
</feature>